<dbReference type="PANTHER" id="PTHR43788:SF6">
    <property type="entry name" value="DNA HELICASE B"/>
    <property type="match status" value="1"/>
</dbReference>
<dbReference type="InterPro" id="IPR027417">
    <property type="entry name" value="P-loop_NTPase"/>
</dbReference>
<evidence type="ECO:0000256" key="2">
    <source>
        <dbReference type="ARBA" id="ARBA00022840"/>
    </source>
</evidence>
<dbReference type="InterPro" id="IPR029493">
    <property type="entry name" value="RecD2-like_HHH"/>
</dbReference>
<dbReference type="InterPro" id="IPR050534">
    <property type="entry name" value="Coronavir_polyprotein_1ab"/>
</dbReference>
<dbReference type="GO" id="GO:0003678">
    <property type="term" value="F:DNA helicase activity"/>
    <property type="evidence" value="ECO:0007669"/>
    <property type="project" value="UniProtKB-ARBA"/>
</dbReference>
<dbReference type="EMBL" id="BAER01000035">
    <property type="protein sequence ID" value="GAC32306.1"/>
    <property type="molecule type" value="Genomic_DNA"/>
</dbReference>
<comment type="caution">
    <text evidence="5">The sequence shown here is derived from an EMBL/GenBank/DDBJ whole genome shotgun (WGS) entry which is preliminary data.</text>
</comment>
<dbReference type="STRING" id="1129793.GPLA_1392"/>
<dbReference type="InterPro" id="IPR027785">
    <property type="entry name" value="UvrD-like_helicase_C"/>
</dbReference>
<dbReference type="Proteomes" id="UP000006322">
    <property type="component" value="Unassembled WGS sequence"/>
</dbReference>
<gene>
    <name evidence="5" type="primary">recD</name>
    <name evidence="5" type="ORF">GPLA_1392</name>
</gene>
<evidence type="ECO:0000259" key="3">
    <source>
        <dbReference type="Pfam" id="PF13538"/>
    </source>
</evidence>
<dbReference type="Pfam" id="PF13604">
    <property type="entry name" value="AAA_30"/>
    <property type="match status" value="1"/>
</dbReference>
<proteinExistence type="predicted"/>
<sequence>MSANGIGGKTTDKLLRRFDGEIIQVIEDRDVDRLCEHGDISKAAAEIICRNWHWQAGKAQFISFMNNVLKGVKLATRAELISIGKKAYQYYGAKTERKLKEDPYRIWSFSSFKDAEILANALQVKCDDERRLICAVEETLYKQLDTGSTRSTPEVFTKELEKLVGGELVIKALYAATKESEKEWPRLITTVPQDQALTDIEKIYARHFALPASVIMESYVKEQLLGRIKKGIPNIQATDKELQEYQIIGGYPLSLDQQLAVKTVLLNAVTCVSGGAGTGKTSVLYCVHEIITKAGREVLQVALSGKASRRLAQQTERDATTIEKLLRKVENEPDYLSQFSSPLVLIDEASMVDLHTMYRLLSILDGTPARLVFVGDWAQLPPVGSGLIYHQLMKSQIVPKVELTQNFRSVKEINLAANAIKEGKPFERCKTVNIIQCDDLEGMKKIAKREYEWNLSAESVHVIAARIRTVADINIRLHESIAATRKVVPCAPQFRATDVVVYKSNNQELGIVNGSTGVVIGGDENTINIKFDIEGIVHIPKDEIIKEKDGEYLLQHGYALTCHSAQGSEFDVVIVVVEDTPMVECSWLYTALTRAKRKVILITTENGIQNVVDRGFKAHQLNVGFHL</sequence>
<name>K6Z830_9ALTE</name>
<evidence type="ECO:0000256" key="1">
    <source>
        <dbReference type="ARBA" id="ARBA00022741"/>
    </source>
</evidence>
<reference evidence="6" key="1">
    <citation type="journal article" date="2014" name="Environ. Microbiol.">
        <title>Comparative genomics of the marine bacterial genus Glaciecola reveals the high degree of genomic diversity and genomic characteristic for cold adaptation.</title>
        <authorList>
            <person name="Qin Q.L."/>
            <person name="Xie B.B."/>
            <person name="Yu Y."/>
            <person name="Shu Y.L."/>
            <person name="Rong J.C."/>
            <person name="Zhang Y.J."/>
            <person name="Zhao D.L."/>
            <person name="Chen X.L."/>
            <person name="Zhang X.Y."/>
            <person name="Chen B."/>
            <person name="Zhou B.C."/>
            <person name="Zhang Y.Z."/>
        </authorList>
    </citation>
    <scope>NUCLEOTIDE SEQUENCE [LARGE SCALE GENOMIC DNA]</scope>
    <source>
        <strain evidence="6">LMG 21857</strain>
    </source>
</reference>
<accession>K6Z830</accession>
<dbReference type="GO" id="GO:0005524">
    <property type="term" value="F:ATP binding"/>
    <property type="evidence" value="ECO:0007669"/>
    <property type="project" value="UniProtKB-KW"/>
</dbReference>
<evidence type="ECO:0000313" key="5">
    <source>
        <dbReference type="EMBL" id="GAC32306.1"/>
    </source>
</evidence>
<evidence type="ECO:0000313" key="6">
    <source>
        <dbReference type="Proteomes" id="UP000006322"/>
    </source>
</evidence>
<keyword evidence="6" id="KW-1185">Reference proteome</keyword>
<dbReference type="Pfam" id="PF14490">
    <property type="entry name" value="HHH_RecD2"/>
    <property type="match status" value="1"/>
</dbReference>
<dbReference type="GO" id="GO:0008854">
    <property type="term" value="F:exodeoxyribonuclease V activity"/>
    <property type="evidence" value="ECO:0007669"/>
    <property type="project" value="UniProtKB-EC"/>
</dbReference>
<keyword evidence="1" id="KW-0547">Nucleotide-binding</keyword>
<dbReference type="Gene3D" id="3.40.50.300">
    <property type="entry name" value="P-loop containing nucleotide triphosphate hydrolases"/>
    <property type="match status" value="2"/>
</dbReference>
<evidence type="ECO:0000259" key="4">
    <source>
        <dbReference type="Pfam" id="PF14490"/>
    </source>
</evidence>
<dbReference type="CDD" id="cd18809">
    <property type="entry name" value="SF1_C_RecD"/>
    <property type="match status" value="1"/>
</dbReference>
<keyword evidence="5" id="KW-0378">Hydrolase</keyword>
<dbReference type="PANTHER" id="PTHR43788">
    <property type="entry name" value="DNA2/NAM7 HELICASE FAMILY MEMBER"/>
    <property type="match status" value="1"/>
</dbReference>
<dbReference type="AlphaFoldDB" id="K6Z830"/>
<dbReference type="SUPFAM" id="SSF52540">
    <property type="entry name" value="P-loop containing nucleoside triphosphate hydrolases"/>
    <property type="match status" value="1"/>
</dbReference>
<feature type="domain" description="UvrD-like helicase C-terminal" evidence="3">
    <location>
        <begin position="556"/>
        <end position="602"/>
    </location>
</feature>
<dbReference type="Gene3D" id="2.30.30.940">
    <property type="match status" value="1"/>
</dbReference>
<keyword evidence="2" id="KW-0067">ATP-binding</keyword>
<dbReference type="CDD" id="cd17933">
    <property type="entry name" value="DEXSc_RecD-like"/>
    <property type="match status" value="1"/>
</dbReference>
<feature type="domain" description="ATP-dependent RecD2 DNA helicase-like helix-hairpin-helix" evidence="4">
    <location>
        <begin position="84"/>
        <end position="149"/>
    </location>
</feature>
<dbReference type="Pfam" id="PF13538">
    <property type="entry name" value="UvrD_C_2"/>
    <property type="match status" value="1"/>
</dbReference>
<dbReference type="EC" id="3.1.11.5" evidence="5"/>
<organism evidence="5 6">
    <name type="scientific">Paraglaciecola polaris LMG 21857</name>
    <dbReference type="NCBI Taxonomy" id="1129793"/>
    <lineage>
        <taxon>Bacteria</taxon>
        <taxon>Pseudomonadati</taxon>
        <taxon>Pseudomonadota</taxon>
        <taxon>Gammaproteobacteria</taxon>
        <taxon>Alteromonadales</taxon>
        <taxon>Alteromonadaceae</taxon>
        <taxon>Paraglaciecola</taxon>
    </lineage>
</organism>
<protein>
    <submittedName>
        <fullName evidence="5">Exodeoxyribonuclease V alpha subunit</fullName>
        <ecNumber evidence="5">3.1.11.5</ecNumber>
    </submittedName>
</protein>